<dbReference type="InterPro" id="IPR038765">
    <property type="entry name" value="Papain-like_cys_pep_sf"/>
</dbReference>
<name>A0AAU9M5W5_9ASTR</name>
<dbReference type="Gene3D" id="3.40.395.10">
    <property type="entry name" value="Adenoviral Proteinase, Chain A"/>
    <property type="match status" value="1"/>
</dbReference>
<evidence type="ECO:0000313" key="3">
    <source>
        <dbReference type="Proteomes" id="UP001157418"/>
    </source>
</evidence>
<accession>A0AAU9M5W5</accession>
<comment type="caution">
    <text evidence="2">The sequence shown here is derived from an EMBL/GenBank/DDBJ whole genome shotgun (WGS) entry which is preliminary data.</text>
</comment>
<keyword evidence="3" id="KW-1185">Reference proteome</keyword>
<dbReference type="AlphaFoldDB" id="A0AAU9M5W5"/>
<gene>
    <name evidence="2" type="ORF">LVIROSA_LOCUS8345</name>
</gene>
<feature type="region of interest" description="Disordered" evidence="1">
    <location>
        <begin position="75"/>
        <end position="96"/>
    </location>
</feature>
<reference evidence="2 3" key="1">
    <citation type="submission" date="2022-01" db="EMBL/GenBank/DDBJ databases">
        <authorList>
            <person name="Xiong W."/>
            <person name="Schranz E."/>
        </authorList>
    </citation>
    <scope>NUCLEOTIDE SEQUENCE [LARGE SCALE GENOMIC DNA]</scope>
</reference>
<feature type="compositionally biased region" description="Basic and acidic residues" evidence="1">
    <location>
        <begin position="138"/>
        <end position="151"/>
    </location>
</feature>
<feature type="region of interest" description="Disordered" evidence="1">
    <location>
        <begin position="138"/>
        <end position="161"/>
    </location>
</feature>
<sequence>MEVEFEGGYAVGNRTRGRMKSERIHNKYSLMKYKNDPSNPIIIDIDVDASDSIRITPIPTIAKAGVLTQRSKSKPVSTVKPIQKEVSKQGQHSGHSVSVEVLHKNRSKQKFDLHSNSHSPVHGYTKSDIRKMLFTCKEKQQPSHDESDFKDPNPVISQNKRKSPPLVTAKVVQHQEKIKLEQMWPALKQLRQKLKSRNWRTENQRREFMWKEYLSSIGFGPLLNIKVDGSASRIGYYAVNNFDPERMVLNVERVTIDRGRPAICFWDVETMRLREEYEIRNGGIGSGELQDPYIPQDDNAENVNSTNGLVEEYLSTIESMFNKLVEDNHLLDSKLVEAIERHPLVCDFYEWKAKIRIFLNEASTKYGGGSSTDAGNIGPLSQWWSDNAEQINRSCQMAEHSVKSFHNSPFPNWSIGMTQEFVDIISNSPLKDIMKTPKDHCPSPLPLSIVPIHSDDVAVRARELRPRNNPPVLRSPFIERAVDITKCISRSQKDLSEWVFSTQGHPSDKLFRTCAGVAAERFHMESFFPKCELFGHVLDCWSHLLNFDEDLRSNLSPRRLFATTTLTSLYLENTVLTEEDRLKIFYENLSLSIDDFDATLHDVQLLFLPVVREFHIFLVVLDFQQPAFWIIDNIKRDEDTQHTYGLLPDIIHSYMIQYLRSVHHPNAEAFSHVPRQIPNYLGQQ</sequence>
<dbReference type="EMBL" id="CAKMRJ010001112">
    <property type="protein sequence ID" value="CAH1420916.1"/>
    <property type="molecule type" value="Genomic_DNA"/>
</dbReference>
<dbReference type="SUPFAM" id="SSF54001">
    <property type="entry name" value="Cysteine proteinases"/>
    <property type="match status" value="1"/>
</dbReference>
<protein>
    <recommendedName>
        <fullName evidence="4">Ubiquitin-like protease family profile domain-containing protein</fullName>
    </recommendedName>
</protein>
<organism evidence="2 3">
    <name type="scientific">Lactuca virosa</name>
    <dbReference type="NCBI Taxonomy" id="75947"/>
    <lineage>
        <taxon>Eukaryota</taxon>
        <taxon>Viridiplantae</taxon>
        <taxon>Streptophyta</taxon>
        <taxon>Embryophyta</taxon>
        <taxon>Tracheophyta</taxon>
        <taxon>Spermatophyta</taxon>
        <taxon>Magnoliopsida</taxon>
        <taxon>eudicotyledons</taxon>
        <taxon>Gunneridae</taxon>
        <taxon>Pentapetalae</taxon>
        <taxon>asterids</taxon>
        <taxon>campanulids</taxon>
        <taxon>Asterales</taxon>
        <taxon>Asteraceae</taxon>
        <taxon>Cichorioideae</taxon>
        <taxon>Cichorieae</taxon>
        <taxon>Lactucinae</taxon>
        <taxon>Lactuca</taxon>
    </lineage>
</organism>
<proteinExistence type="predicted"/>
<evidence type="ECO:0000313" key="2">
    <source>
        <dbReference type="EMBL" id="CAH1420916.1"/>
    </source>
</evidence>
<dbReference type="Proteomes" id="UP001157418">
    <property type="component" value="Unassembled WGS sequence"/>
</dbReference>
<evidence type="ECO:0000256" key="1">
    <source>
        <dbReference type="SAM" id="MobiDB-lite"/>
    </source>
</evidence>
<evidence type="ECO:0008006" key="4">
    <source>
        <dbReference type="Google" id="ProtNLM"/>
    </source>
</evidence>